<dbReference type="AlphaFoldDB" id="A0A1S9ZV55"/>
<keyword evidence="3" id="KW-1185">Reference proteome</keyword>
<sequence>MIYDDKYYNCLHYAVDKYQAITGIGMDLYVSELMTDKDNRKINPAKLSQFTPLDTPVSPCFAVMRGATVHAGVYHDGLIHHLTESGEQAIPPHIAQLQHGSIKYYAFYPT</sequence>
<dbReference type="STRING" id="34060.B0181_10510"/>
<evidence type="ECO:0000313" key="4">
    <source>
        <dbReference type="Proteomes" id="UP000255279"/>
    </source>
</evidence>
<dbReference type="RefSeq" id="WP_078277443.1">
    <property type="nucleotide sequence ID" value="NZ_MUXU01000078.1"/>
</dbReference>
<reference evidence="1 3" key="1">
    <citation type="submission" date="2017-02" db="EMBL/GenBank/DDBJ databases">
        <title>Draft genome sequence of Moraxella caviae CCUG 355 type strain.</title>
        <authorList>
            <person name="Engstrom-Jakobsson H."/>
            <person name="Salva-Serra F."/>
            <person name="Thorell K."/>
            <person name="Gonzales-Siles L."/>
            <person name="Karlsson R."/>
            <person name="Boulund F."/>
            <person name="Engstrand L."/>
            <person name="Moore E."/>
        </authorList>
    </citation>
    <scope>NUCLEOTIDE SEQUENCE [LARGE SCALE GENOMIC DNA]</scope>
    <source>
        <strain evidence="1 3">CCUG 355</strain>
    </source>
</reference>
<accession>A0A1S9ZV55</accession>
<dbReference type="Proteomes" id="UP000255279">
    <property type="component" value="Unassembled WGS sequence"/>
</dbReference>
<gene>
    <name evidence="1" type="ORF">B0181_10510</name>
    <name evidence="2" type="ORF">NCTC10293_01649</name>
</gene>
<evidence type="ECO:0000313" key="2">
    <source>
        <dbReference type="EMBL" id="STZ14060.1"/>
    </source>
</evidence>
<evidence type="ECO:0000313" key="1">
    <source>
        <dbReference type="EMBL" id="OOR87273.1"/>
    </source>
</evidence>
<evidence type="ECO:0000313" key="3">
    <source>
        <dbReference type="Proteomes" id="UP000190435"/>
    </source>
</evidence>
<dbReference type="EMBL" id="MUXU01000078">
    <property type="protein sequence ID" value="OOR87273.1"/>
    <property type="molecule type" value="Genomic_DNA"/>
</dbReference>
<name>A0A1S9ZV55_9GAMM</name>
<dbReference type="EMBL" id="UGQE01000004">
    <property type="protein sequence ID" value="STZ14060.1"/>
    <property type="molecule type" value="Genomic_DNA"/>
</dbReference>
<proteinExistence type="predicted"/>
<reference evidence="2 4" key="2">
    <citation type="submission" date="2018-06" db="EMBL/GenBank/DDBJ databases">
        <authorList>
            <consortium name="Pathogen Informatics"/>
            <person name="Doyle S."/>
        </authorList>
    </citation>
    <scope>NUCLEOTIDE SEQUENCE [LARGE SCALE GENOMIC DNA]</scope>
    <source>
        <strain evidence="2 4">NCTC10293</strain>
    </source>
</reference>
<evidence type="ECO:0008006" key="5">
    <source>
        <dbReference type="Google" id="ProtNLM"/>
    </source>
</evidence>
<dbReference type="Proteomes" id="UP000190435">
    <property type="component" value="Unassembled WGS sequence"/>
</dbReference>
<protein>
    <recommendedName>
        <fullName evidence="5">NlpC/P60 domain-containing protein</fullName>
    </recommendedName>
</protein>
<organism evidence="1 3">
    <name type="scientific">Moraxella caviae</name>
    <dbReference type="NCBI Taxonomy" id="34060"/>
    <lineage>
        <taxon>Bacteria</taxon>
        <taxon>Pseudomonadati</taxon>
        <taxon>Pseudomonadota</taxon>
        <taxon>Gammaproteobacteria</taxon>
        <taxon>Moraxellales</taxon>
        <taxon>Moraxellaceae</taxon>
        <taxon>Moraxella</taxon>
    </lineage>
</organism>